<comment type="caution">
    <text evidence="2">The sequence shown here is derived from an EMBL/GenBank/DDBJ whole genome shotgun (WGS) entry which is preliminary data.</text>
</comment>
<dbReference type="AlphaFoldDB" id="A0AA39GF17"/>
<dbReference type="InterPro" id="IPR012338">
    <property type="entry name" value="Beta-lactam/transpept-like"/>
</dbReference>
<dbReference type="Gene3D" id="3.40.710.10">
    <property type="entry name" value="DD-peptidase/beta-lactamase superfamily"/>
    <property type="match status" value="1"/>
</dbReference>
<reference evidence="2" key="1">
    <citation type="submission" date="2022-10" db="EMBL/GenBank/DDBJ databases">
        <title>Determination and structural analysis of whole genome sequence of Sarocladium strictum F4-1.</title>
        <authorList>
            <person name="Hu L."/>
            <person name="Jiang Y."/>
        </authorList>
    </citation>
    <scope>NUCLEOTIDE SEQUENCE</scope>
    <source>
        <strain evidence="2">F4-1</strain>
    </source>
</reference>
<keyword evidence="3" id="KW-1185">Reference proteome</keyword>
<dbReference type="EMBL" id="JAPDFR010000006">
    <property type="protein sequence ID" value="KAK0385956.1"/>
    <property type="molecule type" value="Genomic_DNA"/>
</dbReference>
<dbReference type="SUPFAM" id="SSF56601">
    <property type="entry name" value="beta-lactamase/transpeptidase-like"/>
    <property type="match status" value="1"/>
</dbReference>
<organism evidence="2 3">
    <name type="scientific">Sarocladium strictum</name>
    <name type="common">Black bundle disease fungus</name>
    <name type="synonym">Acremonium strictum</name>
    <dbReference type="NCBI Taxonomy" id="5046"/>
    <lineage>
        <taxon>Eukaryota</taxon>
        <taxon>Fungi</taxon>
        <taxon>Dikarya</taxon>
        <taxon>Ascomycota</taxon>
        <taxon>Pezizomycotina</taxon>
        <taxon>Sordariomycetes</taxon>
        <taxon>Hypocreomycetidae</taxon>
        <taxon>Hypocreales</taxon>
        <taxon>Sarocladiaceae</taxon>
        <taxon>Sarocladium</taxon>
    </lineage>
</organism>
<dbReference type="PANTHER" id="PTHR43283">
    <property type="entry name" value="BETA-LACTAMASE-RELATED"/>
    <property type="match status" value="1"/>
</dbReference>
<name>A0AA39GF17_SARSR</name>
<feature type="domain" description="Beta-lactamase-related" evidence="1">
    <location>
        <begin position="24"/>
        <end position="363"/>
    </location>
</feature>
<dbReference type="InterPro" id="IPR050789">
    <property type="entry name" value="Diverse_Enzym_Activities"/>
</dbReference>
<dbReference type="InterPro" id="IPR001466">
    <property type="entry name" value="Beta-lactam-related"/>
</dbReference>
<sequence length="393" mass="44115">MDKFEATLADVTNPESGFMLGAIGLVVNNQGKILYHHAAGRQKLGDDTPINPNSTVSWTSVAKFPTHIAVMQFVERGLIKLDDPVEKHIPEMGKLPLIKKGDDGQFIISKPKRKMTIMDVLTHTCGIASEDHPLVESFLKSEHAAEIHEMIADKTRPLLRLICLPLIFEPGEGFMWGRSTYTFQYLVQKLGEQNFVLVIKELIFEPLQMGTATYLPHEAPATWERRLQMVEPEPETGKLVPCEENNRGFTCSMTDMAVLLADMLSPSGSKLLSQESMNLLLEPQLTPVQRESLRQNTDNFYFVTEHEPGPLILPPPEVNWTAGGLLYVEKELQRSGFPPGTVTWEGMGNVLFCLNKERGVAMLFGASFWPLKRHVNDVANLFMKCAWEAYPHA</sequence>
<gene>
    <name evidence="2" type="ORF">NLU13_7131</name>
</gene>
<evidence type="ECO:0000313" key="2">
    <source>
        <dbReference type="EMBL" id="KAK0385956.1"/>
    </source>
</evidence>
<dbReference type="Proteomes" id="UP001175261">
    <property type="component" value="Unassembled WGS sequence"/>
</dbReference>
<dbReference type="PANTHER" id="PTHR43283:SF3">
    <property type="entry name" value="BETA-LACTAMASE FAMILY PROTEIN (AFU_ORTHOLOGUE AFUA_5G07500)"/>
    <property type="match status" value="1"/>
</dbReference>
<accession>A0AA39GF17</accession>
<proteinExistence type="predicted"/>
<evidence type="ECO:0000313" key="3">
    <source>
        <dbReference type="Proteomes" id="UP001175261"/>
    </source>
</evidence>
<dbReference type="Pfam" id="PF00144">
    <property type="entry name" value="Beta-lactamase"/>
    <property type="match status" value="1"/>
</dbReference>
<protein>
    <recommendedName>
        <fullName evidence="1">Beta-lactamase-related domain-containing protein</fullName>
    </recommendedName>
</protein>
<evidence type="ECO:0000259" key="1">
    <source>
        <dbReference type="Pfam" id="PF00144"/>
    </source>
</evidence>